<dbReference type="SUPFAM" id="SSF53335">
    <property type="entry name" value="S-adenosyl-L-methionine-dependent methyltransferases"/>
    <property type="match status" value="1"/>
</dbReference>
<keyword evidence="2" id="KW-0489">Methyltransferase</keyword>
<evidence type="ECO:0000256" key="1">
    <source>
        <dbReference type="SAM" id="MobiDB-lite"/>
    </source>
</evidence>
<dbReference type="RefSeq" id="WP_369202503.1">
    <property type="nucleotide sequence ID" value="NZ_JBFNXQ010000003.1"/>
</dbReference>
<gene>
    <name evidence="2" type="ORF">ABQ292_01465</name>
</gene>
<reference evidence="2 3" key="1">
    <citation type="submission" date="2024-06" db="EMBL/GenBank/DDBJ databases">
        <title>Draft genome sequence of Geodermatophilus badlandi, a novel member of the Geodermatophilaceae isolated from badland sedimentary rocks in the Red desert, Wyoming, USA.</title>
        <authorList>
            <person name="Ben Tekaya S."/>
            <person name="Nouioui I."/>
            <person name="Flores G.M."/>
            <person name="Shaal M.N."/>
            <person name="Bredoire F."/>
            <person name="Basile F."/>
            <person name="Van Diepen L."/>
            <person name="Ward N.L."/>
        </authorList>
    </citation>
    <scope>NUCLEOTIDE SEQUENCE [LARGE SCALE GENOMIC DNA]</scope>
    <source>
        <strain evidence="2 3">WL48A</strain>
    </source>
</reference>
<name>A0ABV3X917_9ACTN</name>
<dbReference type="GO" id="GO:0032259">
    <property type="term" value="P:methylation"/>
    <property type="evidence" value="ECO:0007669"/>
    <property type="project" value="UniProtKB-KW"/>
</dbReference>
<accession>A0ABV3X917</accession>
<protein>
    <submittedName>
        <fullName evidence="2">SAM-dependent methyltransferase</fullName>
        <ecNumber evidence="2">2.1.1.-</ecNumber>
    </submittedName>
</protein>
<feature type="region of interest" description="Disordered" evidence="1">
    <location>
        <begin position="1"/>
        <end position="20"/>
    </location>
</feature>
<dbReference type="GO" id="GO:0008168">
    <property type="term" value="F:methyltransferase activity"/>
    <property type="evidence" value="ECO:0007669"/>
    <property type="project" value="UniProtKB-KW"/>
</dbReference>
<dbReference type="Gene3D" id="3.40.50.150">
    <property type="entry name" value="Vaccinia Virus protein VP39"/>
    <property type="match status" value="1"/>
</dbReference>
<sequence>MRRTWALPDPEASGAASAGDPPLRASIARVYDAALGGTHNLEIDRQVLAQVRAVAPEVDDLAWSNRRFLGRAVRFLAEQSGVRQFLDCGSGLPTAENTHQIVLRTDPTARVVHVDTDPTVIAEGGALVAGDPWCRFVAADVFEPAQVLGHEDVRDLLDLAEPLALLQVGTLHHHSGDDGAELMQEYVDALPSGSWVVVAHFLDPGAEGLGPLARRMEQVFLHSPMRSGVFRAREQIAAFLPGLEIIPPGPGRPGELELCDLWWPDGPRLRPLNPVQQCIAGAVARKP</sequence>
<dbReference type="EC" id="2.1.1.-" evidence="2"/>
<keyword evidence="2" id="KW-0808">Transferase</keyword>
<dbReference type="InterPro" id="IPR029063">
    <property type="entry name" value="SAM-dependent_MTases_sf"/>
</dbReference>
<dbReference type="PIRSF" id="PIRSF017393">
    <property type="entry name" value="MTase_SAV2177"/>
    <property type="match status" value="1"/>
</dbReference>
<keyword evidence="3" id="KW-1185">Reference proteome</keyword>
<dbReference type="Pfam" id="PF04672">
    <property type="entry name" value="Methyltransf_19"/>
    <property type="match status" value="1"/>
</dbReference>
<organism evidence="2 3">
    <name type="scientific">Geodermatophilus maliterrae</name>
    <dbReference type="NCBI Taxonomy" id="3162531"/>
    <lineage>
        <taxon>Bacteria</taxon>
        <taxon>Bacillati</taxon>
        <taxon>Actinomycetota</taxon>
        <taxon>Actinomycetes</taxon>
        <taxon>Geodermatophilales</taxon>
        <taxon>Geodermatophilaceae</taxon>
        <taxon>Geodermatophilus</taxon>
    </lineage>
</organism>
<dbReference type="InterPro" id="IPR006764">
    <property type="entry name" value="SAM_dep_MeTrfase_SAV2177_type"/>
</dbReference>
<evidence type="ECO:0000313" key="3">
    <source>
        <dbReference type="Proteomes" id="UP001560045"/>
    </source>
</evidence>
<proteinExistence type="predicted"/>
<comment type="caution">
    <text evidence="2">The sequence shown here is derived from an EMBL/GenBank/DDBJ whole genome shotgun (WGS) entry which is preliminary data.</text>
</comment>
<evidence type="ECO:0000313" key="2">
    <source>
        <dbReference type="EMBL" id="MEX5717034.1"/>
    </source>
</evidence>
<dbReference type="EMBL" id="JBFNXQ010000003">
    <property type="protein sequence ID" value="MEX5717034.1"/>
    <property type="molecule type" value="Genomic_DNA"/>
</dbReference>
<dbReference type="Proteomes" id="UP001560045">
    <property type="component" value="Unassembled WGS sequence"/>
</dbReference>